<evidence type="ECO:0000256" key="6">
    <source>
        <dbReference type="ARBA" id="ARBA00022801"/>
    </source>
</evidence>
<dbReference type="PANTHER" id="PTHR39651:SF1">
    <property type="entry name" value="HOLLIDAY JUNCTION RESOLVASE HJC"/>
    <property type="match status" value="1"/>
</dbReference>
<gene>
    <name evidence="12" type="ORF">ENV14_02855</name>
</gene>
<dbReference type="GO" id="GO:0006281">
    <property type="term" value="P:DNA repair"/>
    <property type="evidence" value="ECO:0007669"/>
    <property type="project" value="UniProtKB-KW"/>
</dbReference>
<comment type="caution">
    <text evidence="12">The sequence shown here is derived from an EMBL/GenBank/DDBJ whole genome shotgun (WGS) entry which is preliminary data.</text>
</comment>
<protein>
    <submittedName>
        <fullName evidence="12">Holliday junction resolvase</fullName>
    </submittedName>
</protein>
<organism evidence="12">
    <name type="scientific">Ignisphaera aggregans</name>
    <dbReference type="NCBI Taxonomy" id="334771"/>
    <lineage>
        <taxon>Archaea</taxon>
        <taxon>Thermoproteota</taxon>
        <taxon>Thermoprotei</taxon>
        <taxon>Desulfurococcales</taxon>
        <taxon>Desulfurococcaceae</taxon>
        <taxon>Ignisphaera</taxon>
    </lineage>
</organism>
<dbReference type="Gene3D" id="3.40.1350.10">
    <property type="match status" value="1"/>
</dbReference>
<dbReference type="GO" id="GO:0046872">
    <property type="term" value="F:metal ion binding"/>
    <property type="evidence" value="ECO:0007669"/>
    <property type="project" value="UniProtKB-KW"/>
</dbReference>
<keyword evidence="3" id="KW-0479">Metal-binding</keyword>
<name>A0A7C4FF55_9CREN</name>
<keyword evidence="7" id="KW-0460">Magnesium</keyword>
<evidence type="ECO:0000256" key="9">
    <source>
        <dbReference type="ARBA" id="ARBA00023172"/>
    </source>
</evidence>
<proteinExistence type="predicted"/>
<dbReference type="InterPro" id="IPR011856">
    <property type="entry name" value="tRNA_endonuc-like_dom_sf"/>
</dbReference>
<comment type="catalytic activity">
    <reaction evidence="11">
        <text>Endonucleolytic cleavage at a junction such as a reciprocal single-stranded crossover between two homologous DNA duplexes (Holliday junction).</text>
        <dbReference type="EC" id="3.1.21.10"/>
    </reaction>
</comment>
<dbReference type="GO" id="GO:0003677">
    <property type="term" value="F:DNA binding"/>
    <property type="evidence" value="ECO:0007669"/>
    <property type="project" value="UniProtKB-KW"/>
</dbReference>
<reference evidence="12" key="1">
    <citation type="journal article" date="2020" name="mSystems">
        <title>Genome- and Community-Level Interaction Insights into Carbon Utilization and Element Cycling Functions of Hydrothermarchaeota in Hydrothermal Sediment.</title>
        <authorList>
            <person name="Zhou Z."/>
            <person name="Liu Y."/>
            <person name="Xu W."/>
            <person name="Pan J."/>
            <person name="Luo Z.H."/>
            <person name="Li M."/>
        </authorList>
    </citation>
    <scope>NUCLEOTIDE SEQUENCE [LARGE SCALE GENOMIC DNA]</scope>
    <source>
        <strain evidence="12">SpSt-732</strain>
    </source>
</reference>
<keyword evidence="4" id="KW-0255">Endonuclease</keyword>
<keyword evidence="10" id="KW-0234">DNA repair</keyword>
<keyword evidence="6" id="KW-0378">Hydrolase</keyword>
<evidence type="ECO:0000256" key="1">
    <source>
        <dbReference type="ARBA" id="ARBA00001946"/>
    </source>
</evidence>
<comment type="cofactor">
    <cofactor evidence="1">
        <name>Mg(2+)</name>
        <dbReference type="ChEBI" id="CHEBI:18420"/>
    </cofactor>
</comment>
<dbReference type="InterPro" id="IPR011335">
    <property type="entry name" value="Restrct_endonuc-II-like"/>
</dbReference>
<dbReference type="EMBL" id="DTFF01000024">
    <property type="protein sequence ID" value="HGI87323.1"/>
    <property type="molecule type" value="Genomic_DNA"/>
</dbReference>
<evidence type="ECO:0000256" key="4">
    <source>
        <dbReference type="ARBA" id="ARBA00022759"/>
    </source>
</evidence>
<evidence type="ECO:0000256" key="8">
    <source>
        <dbReference type="ARBA" id="ARBA00023125"/>
    </source>
</evidence>
<evidence type="ECO:0000256" key="11">
    <source>
        <dbReference type="ARBA" id="ARBA00029354"/>
    </source>
</evidence>
<dbReference type="AlphaFoldDB" id="A0A7C4FF55"/>
<evidence type="ECO:0000256" key="7">
    <source>
        <dbReference type="ARBA" id="ARBA00022842"/>
    </source>
</evidence>
<keyword evidence="2" id="KW-0540">Nuclease</keyword>
<evidence type="ECO:0000313" key="12">
    <source>
        <dbReference type="EMBL" id="HGI87323.1"/>
    </source>
</evidence>
<dbReference type="Pfam" id="PF01870">
    <property type="entry name" value="Hjc"/>
    <property type="match status" value="1"/>
</dbReference>
<dbReference type="SUPFAM" id="SSF52980">
    <property type="entry name" value="Restriction endonuclease-like"/>
    <property type="match status" value="1"/>
</dbReference>
<evidence type="ECO:0000256" key="3">
    <source>
        <dbReference type="ARBA" id="ARBA00022723"/>
    </source>
</evidence>
<keyword evidence="9" id="KW-0233">DNA recombination</keyword>
<dbReference type="GO" id="GO:0006310">
    <property type="term" value="P:DNA recombination"/>
    <property type="evidence" value="ECO:0007669"/>
    <property type="project" value="UniProtKB-KW"/>
</dbReference>
<accession>A0A7C4FF55</accession>
<evidence type="ECO:0000256" key="5">
    <source>
        <dbReference type="ARBA" id="ARBA00022763"/>
    </source>
</evidence>
<dbReference type="PANTHER" id="PTHR39651">
    <property type="entry name" value="HOLLIDAY JUNCTION RESOLVASE HJC"/>
    <property type="match status" value="1"/>
</dbReference>
<dbReference type="GO" id="GO:0008821">
    <property type="term" value="F:crossover junction DNA endonuclease activity"/>
    <property type="evidence" value="ECO:0007669"/>
    <property type="project" value="UniProtKB-EC"/>
</dbReference>
<sequence>MGFAVIRGPASGSRIKKAVYPDIVAIKNSKVFVIEVKKRRELKSCYLDTKQLLKIIEFANRAGGEALMAIKIDSLKMWKALEVSKIMPQGALPEKIKVDREVIDKAEELFTYLSKKFNMGLDKFMEIQE</sequence>
<keyword evidence="5" id="KW-0227">DNA damage</keyword>
<dbReference type="InterPro" id="IPR002732">
    <property type="entry name" value="Hjc"/>
</dbReference>
<evidence type="ECO:0000256" key="2">
    <source>
        <dbReference type="ARBA" id="ARBA00022722"/>
    </source>
</evidence>
<evidence type="ECO:0000256" key="10">
    <source>
        <dbReference type="ARBA" id="ARBA00023204"/>
    </source>
</evidence>
<dbReference type="InterPro" id="IPR014428">
    <property type="entry name" value="Hjc_arc"/>
</dbReference>
<keyword evidence="8" id="KW-0238">DNA-binding</keyword>